<name>A0A6H1ZKD5_9ZZZZ</name>
<accession>A0A6H1ZKD5</accession>
<reference evidence="1" key="1">
    <citation type="submission" date="2020-03" db="EMBL/GenBank/DDBJ databases">
        <title>The deep terrestrial virosphere.</title>
        <authorList>
            <person name="Holmfeldt K."/>
            <person name="Nilsson E."/>
            <person name="Simone D."/>
            <person name="Lopez-Fernandez M."/>
            <person name="Wu X."/>
            <person name="de Brujin I."/>
            <person name="Lundin D."/>
            <person name="Andersson A."/>
            <person name="Bertilsson S."/>
            <person name="Dopson M."/>
        </authorList>
    </citation>
    <scope>NUCLEOTIDE SEQUENCE</scope>
    <source>
        <strain evidence="2">MM415B01383</strain>
        <strain evidence="1">TM448A00757</strain>
        <strain evidence="3">TM448B00909</strain>
    </source>
</reference>
<dbReference type="EMBL" id="MT144063">
    <property type="protein sequence ID" value="QJA47932.1"/>
    <property type="molecule type" value="Genomic_DNA"/>
</dbReference>
<evidence type="ECO:0000313" key="2">
    <source>
        <dbReference type="EMBL" id="QJA58906.1"/>
    </source>
</evidence>
<organism evidence="1">
    <name type="scientific">viral metagenome</name>
    <dbReference type="NCBI Taxonomy" id="1070528"/>
    <lineage>
        <taxon>unclassified sequences</taxon>
        <taxon>metagenomes</taxon>
        <taxon>organismal metagenomes</taxon>
    </lineage>
</organism>
<proteinExistence type="predicted"/>
<sequence length="331" mass="35515">MSIRISTQDNTASFPAITTSHPLVVAYFNALPDAHRMAAFEKALTIGVMAMRDDRIAAFLARTESELGANLEFLKSMFNTNQLQLKSAPVKGESGEAAVANALAEFAETRNLPDDVQLVGRTTGALARNKTGDIVCTVGESDDAPRIVIECKLDKSIRLGDPSADGMTKGRSDTAWSQLIEARANRQADVAIMVFSADSTDRTIATFTDSVRYVDGIGYIVVIDLVRGDFRPLAIAYELARQQALARVKDQIDHSLLDALARKLCADLSSALEIKGHLETASASCNAALNQVNTALASASATHKAIQSYLKTGRLDGPQLLELLVPHKATA</sequence>
<dbReference type="AlphaFoldDB" id="A0A6H1ZKD5"/>
<evidence type="ECO:0000313" key="3">
    <source>
        <dbReference type="EMBL" id="QJH97073.1"/>
    </source>
</evidence>
<dbReference type="EMBL" id="MT141346">
    <property type="protein sequence ID" value="QJA58906.1"/>
    <property type="molecule type" value="Genomic_DNA"/>
</dbReference>
<evidence type="ECO:0000313" key="1">
    <source>
        <dbReference type="EMBL" id="QJA47932.1"/>
    </source>
</evidence>
<dbReference type="EMBL" id="MT144672">
    <property type="protein sequence ID" value="QJH97073.1"/>
    <property type="molecule type" value="Genomic_DNA"/>
</dbReference>
<protein>
    <submittedName>
        <fullName evidence="1">Uncharacterized protein</fullName>
    </submittedName>
</protein>
<gene>
    <name evidence="2" type="ORF">MM415B01383_0002</name>
    <name evidence="1" type="ORF">TM448A00757_0020</name>
    <name evidence="3" type="ORF">TM448B00909_0020</name>
</gene>